<accession>A0A0F8VYC4</accession>
<gene>
    <name evidence="1" type="ORF">LCGC14_3135990</name>
</gene>
<protein>
    <submittedName>
        <fullName evidence="1">Uncharacterized protein</fullName>
    </submittedName>
</protein>
<name>A0A0F8VYC4_9ZZZZ</name>
<feature type="non-terminal residue" evidence="1">
    <location>
        <position position="264"/>
    </location>
</feature>
<organism evidence="1">
    <name type="scientific">marine sediment metagenome</name>
    <dbReference type="NCBI Taxonomy" id="412755"/>
    <lineage>
        <taxon>unclassified sequences</taxon>
        <taxon>metagenomes</taxon>
        <taxon>ecological metagenomes</taxon>
    </lineage>
</organism>
<dbReference type="AlphaFoldDB" id="A0A0F8VYC4"/>
<reference evidence="1" key="1">
    <citation type="journal article" date="2015" name="Nature">
        <title>Complex archaea that bridge the gap between prokaryotes and eukaryotes.</title>
        <authorList>
            <person name="Spang A."/>
            <person name="Saw J.H."/>
            <person name="Jorgensen S.L."/>
            <person name="Zaremba-Niedzwiedzka K."/>
            <person name="Martijn J."/>
            <person name="Lind A.E."/>
            <person name="van Eijk R."/>
            <person name="Schleper C."/>
            <person name="Guy L."/>
            <person name="Ettema T.J."/>
        </authorList>
    </citation>
    <scope>NUCLEOTIDE SEQUENCE</scope>
</reference>
<dbReference type="EMBL" id="LAZR01068594">
    <property type="protein sequence ID" value="KKK49347.1"/>
    <property type="molecule type" value="Genomic_DNA"/>
</dbReference>
<comment type="caution">
    <text evidence="1">The sequence shown here is derived from an EMBL/GenBank/DDBJ whole genome shotgun (WGS) entry which is preliminary data.</text>
</comment>
<sequence length="264" mass="29374">MVLGGVPKFRPEYKAEKERIQRKWTSIAEAADAAWEQYGAVWENTDQLTNLIETFESHRATIDELSQTRMDTLYPEGKDVDLMAAWARLTPEVSSELEKGERIEEGLSAEAQAINSYLIYAEEAATFTGEERDNPYLAQALAGYMNLATSFPETVGILPEPEGIQYGSFVLEVTPDKRYSATLEKDNTITRNWRGQGEEVIGTFNPQTGEISLASEFAEFTGVEAVAPAPEFPTPLPEVPLTIPFADEESGQQFDIVVQEDYTA</sequence>
<proteinExistence type="predicted"/>
<evidence type="ECO:0000313" key="1">
    <source>
        <dbReference type="EMBL" id="KKK49347.1"/>
    </source>
</evidence>